<dbReference type="SUPFAM" id="SSF57850">
    <property type="entry name" value="RING/U-box"/>
    <property type="match status" value="1"/>
</dbReference>
<dbReference type="InterPro" id="IPR013083">
    <property type="entry name" value="Znf_RING/FYVE/PHD"/>
</dbReference>
<dbReference type="AlphaFoldDB" id="A0A1Q3FE97"/>
<organism evidence="6">
    <name type="scientific">Culex tarsalis</name>
    <name type="common">Encephalitis mosquito</name>
    <dbReference type="NCBI Taxonomy" id="7177"/>
    <lineage>
        <taxon>Eukaryota</taxon>
        <taxon>Metazoa</taxon>
        <taxon>Ecdysozoa</taxon>
        <taxon>Arthropoda</taxon>
        <taxon>Hexapoda</taxon>
        <taxon>Insecta</taxon>
        <taxon>Pterygota</taxon>
        <taxon>Neoptera</taxon>
        <taxon>Endopterygota</taxon>
        <taxon>Diptera</taxon>
        <taxon>Nematocera</taxon>
        <taxon>Culicoidea</taxon>
        <taxon>Culicidae</taxon>
        <taxon>Culicinae</taxon>
        <taxon>Culicini</taxon>
        <taxon>Culex</taxon>
        <taxon>Culex</taxon>
    </lineage>
</organism>
<evidence type="ECO:0000313" key="6">
    <source>
        <dbReference type="EMBL" id="JAV25812.1"/>
    </source>
</evidence>
<feature type="region of interest" description="Disordered" evidence="4">
    <location>
        <begin position="405"/>
        <end position="432"/>
    </location>
</feature>
<dbReference type="InterPro" id="IPR001841">
    <property type="entry name" value="Znf_RING"/>
</dbReference>
<evidence type="ECO:0000256" key="1">
    <source>
        <dbReference type="ARBA" id="ARBA00022771"/>
    </source>
</evidence>
<accession>A0A1Q3FE97</accession>
<dbReference type="PROSITE" id="PS50089">
    <property type="entry name" value="ZF_RING_2"/>
    <property type="match status" value="1"/>
</dbReference>
<feature type="domain" description="RING-type" evidence="5">
    <location>
        <begin position="21"/>
        <end position="62"/>
    </location>
</feature>
<dbReference type="EMBL" id="GFDL01009233">
    <property type="protein sequence ID" value="JAV25812.1"/>
    <property type="molecule type" value="Transcribed_RNA"/>
</dbReference>
<feature type="compositionally biased region" description="Acidic residues" evidence="4">
    <location>
        <begin position="411"/>
        <end position="423"/>
    </location>
</feature>
<name>A0A1Q3FE97_CULTA</name>
<evidence type="ECO:0000256" key="3">
    <source>
        <dbReference type="PROSITE-ProRule" id="PRU00175"/>
    </source>
</evidence>
<sequence>MTASVESSKQVLNRLVTSLQCAICRNHPPTNVHICPRCSELFCFRCIQDFIRRNRNRCAKCNGTLHANTLIKLRCLDVGGTTDQVDELGADLACLNLGAESSDGIPEVVPPPVECHQSETRQLEVGRAEPVPGVPRAVEGTFTLRNVHGCRLAWVCSEHLVDELGFKWRLRIKVGSGRDCVLGAFVELLYGEEGFYELLLELQNVVPVAFLVRDRIGHDAYVGVPSFLNKRTLPAGRLDLRFRYTIRPADFKAKVQIQQRLLNQRTSRTQRLKGNGDCFVYQIDNYSVTDLDDAQYELYTDQFGSVWKVGIHGNHEFVDFEVVLVSGLPGIFQLEAELTHPDGGCEKHIAFERNVQLNQRNFFNFHIRWNQLAEYGYDHGHQDVVEVRFIVIPLQVDLKQVVNVTRSNDGEGSDGDGGSEEDYYNYSSSSYD</sequence>
<keyword evidence="2" id="KW-0862">Zinc</keyword>
<evidence type="ECO:0000256" key="2">
    <source>
        <dbReference type="ARBA" id="ARBA00022833"/>
    </source>
</evidence>
<dbReference type="Gene3D" id="3.30.40.10">
    <property type="entry name" value="Zinc/RING finger domain, C3HC4 (zinc finger)"/>
    <property type="match status" value="1"/>
</dbReference>
<evidence type="ECO:0000259" key="5">
    <source>
        <dbReference type="PROSITE" id="PS50089"/>
    </source>
</evidence>
<keyword evidence="1 3" id="KW-0479">Metal-binding</keyword>
<keyword evidence="1 3" id="KW-0863">Zinc-finger</keyword>
<reference evidence="6" key="1">
    <citation type="submission" date="2017-01" db="EMBL/GenBank/DDBJ databases">
        <title>A deep insight into the sialotranscriptome of adult male and female Cluex tarsalis mosquitoes.</title>
        <authorList>
            <person name="Ribeiro J.M."/>
            <person name="Moreira F."/>
            <person name="Bernard K.A."/>
            <person name="Calvo E."/>
        </authorList>
    </citation>
    <scope>NUCLEOTIDE SEQUENCE</scope>
    <source>
        <strain evidence="6">Kern County</strain>
        <tissue evidence="6">Salivary glands</tissue>
    </source>
</reference>
<dbReference type="GO" id="GO:0008270">
    <property type="term" value="F:zinc ion binding"/>
    <property type="evidence" value="ECO:0007669"/>
    <property type="project" value="UniProtKB-KW"/>
</dbReference>
<protein>
    <submittedName>
        <fullName evidence="6">Putative ring finger</fullName>
    </submittedName>
</protein>
<proteinExistence type="predicted"/>
<evidence type="ECO:0000256" key="4">
    <source>
        <dbReference type="SAM" id="MobiDB-lite"/>
    </source>
</evidence>